<proteinExistence type="predicted"/>
<accession>A0A917PM43</accession>
<dbReference type="Pfam" id="PF01841">
    <property type="entry name" value="Transglut_core"/>
    <property type="match status" value="1"/>
</dbReference>
<name>A0A917PM43_9DEIO</name>
<dbReference type="PANTHER" id="PTHR33490">
    <property type="entry name" value="BLR5614 PROTEIN-RELATED"/>
    <property type="match status" value="1"/>
</dbReference>
<gene>
    <name evidence="2" type="ORF">GCM10008939_29130</name>
</gene>
<reference evidence="2" key="2">
    <citation type="submission" date="2020-09" db="EMBL/GenBank/DDBJ databases">
        <authorList>
            <person name="Sun Q."/>
            <person name="Ohkuma M."/>
        </authorList>
    </citation>
    <scope>NUCLEOTIDE SEQUENCE</scope>
    <source>
        <strain evidence="2">JCM 14371</strain>
    </source>
</reference>
<dbReference type="InterPro" id="IPR038765">
    <property type="entry name" value="Papain-like_cys_pep_sf"/>
</dbReference>
<dbReference type="EMBL" id="BMOE01000011">
    <property type="protein sequence ID" value="GGJ83440.1"/>
    <property type="molecule type" value="Genomic_DNA"/>
</dbReference>
<evidence type="ECO:0000313" key="3">
    <source>
        <dbReference type="Proteomes" id="UP000635726"/>
    </source>
</evidence>
<keyword evidence="3" id="KW-1185">Reference proteome</keyword>
<evidence type="ECO:0000259" key="1">
    <source>
        <dbReference type="SMART" id="SM00460"/>
    </source>
</evidence>
<evidence type="ECO:0000313" key="2">
    <source>
        <dbReference type="EMBL" id="GGJ83440.1"/>
    </source>
</evidence>
<dbReference type="InterPro" id="IPR013589">
    <property type="entry name" value="Bac_transglu_N"/>
</dbReference>
<feature type="domain" description="Transglutaminase-like" evidence="1">
    <location>
        <begin position="164"/>
        <end position="229"/>
    </location>
</feature>
<dbReference type="Pfam" id="PF08379">
    <property type="entry name" value="Bact_transglu_N"/>
    <property type="match status" value="1"/>
</dbReference>
<dbReference type="PANTHER" id="PTHR33490:SF6">
    <property type="entry name" value="SLL1049 PROTEIN"/>
    <property type="match status" value="1"/>
</dbReference>
<dbReference type="InterPro" id="IPR002931">
    <property type="entry name" value="Transglutaminase-like"/>
</dbReference>
<reference evidence="2" key="1">
    <citation type="journal article" date="2014" name="Int. J. Syst. Evol. Microbiol.">
        <title>Complete genome sequence of Corynebacterium casei LMG S-19264T (=DSM 44701T), isolated from a smear-ripened cheese.</title>
        <authorList>
            <consortium name="US DOE Joint Genome Institute (JGI-PGF)"/>
            <person name="Walter F."/>
            <person name="Albersmeier A."/>
            <person name="Kalinowski J."/>
            <person name="Ruckert C."/>
        </authorList>
    </citation>
    <scope>NUCLEOTIDE SEQUENCE</scope>
    <source>
        <strain evidence="2">JCM 14371</strain>
    </source>
</reference>
<comment type="caution">
    <text evidence="2">The sequence shown here is derived from an EMBL/GenBank/DDBJ whole genome shotgun (WGS) entry which is preliminary data.</text>
</comment>
<sequence length="275" mass="30965">MRAEIRHVTEYRYQEPVWDSFNEVRLHPIRDERQNVLAFDISVTPDVPASSHRDYFGNLIHHVHVHERHTLLRIEARTLVVTYPSRVPAPAAVRSLDAHRDELTEYLIASPRIPHGRWADVFEVTAPLRDADLHGFLMDLTRALYRRFTYSPGATDVRTPLSTFAQTGRGVCQDYAHAMLGICRSLGIPARYVSGYIYAGANFVGAEASHAWVEAYLPGTGWVGYDPTNNTEVVEAHVKIGHGRDYGDVSPISGSYHGSTRGVLDVEVKVYDQEQ</sequence>
<dbReference type="AlphaFoldDB" id="A0A917PM43"/>
<dbReference type="SMART" id="SM00460">
    <property type="entry name" value="TGc"/>
    <property type="match status" value="1"/>
</dbReference>
<organism evidence="2 3">
    <name type="scientific">Deinococcus aquiradiocola</name>
    <dbReference type="NCBI Taxonomy" id="393059"/>
    <lineage>
        <taxon>Bacteria</taxon>
        <taxon>Thermotogati</taxon>
        <taxon>Deinococcota</taxon>
        <taxon>Deinococci</taxon>
        <taxon>Deinococcales</taxon>
        <taxon>Deinococcaceae</taxon>
        <taxon>Deinococcus</taxon>
    </lineage>
</organism>
<dbReference type="Gene3D" id="3.10.620.30">
    <property type="match status" value="1"/>
</dbReference>
<dbReference type="SUPFAM" id="SSF54001">
    <property type="entry name" value="Cysteine proteinases"/>
    <property type="match status" value="1"/>
</dbReference>
<protein>
    <submittedName>
        <fullName evidence="2">Transglutaminase</fullName>
    </submittedName>
</protein>
<dbReference type="Proteomes" id="UP000635726">
    <property type="component" value="Unassembled WGS sequence"/>
</dbReference>
<dbReference type="RefSeq" id="WP_188964024.1">
    <property type="nucleotide sequence ID" value="NZ_BMOE01000011.1"/>
</dbReference>